<keyword evidence="3" id="KW-1185">Reference proteome</keyword>
<protein>
    <recommendedName>
        <fullName evidence="1">F-box domain-containing protein</fullName>
    </recommendedName>
</protein>
<organism evidence="2 3">
    <name type="scientific">Rhizoctonia solani</name>
    <dbReference type="NCBI Taxonomy" id="456999"/>
    <lineage>
        <taxon>Eukaryota</taxon>
        <taxon>Fungi</taxon>
        <taxon>Dikarya</taxon>
        <taxon>Basidiomycota</taxon>
        <taxon>Agaricomycotina</taxon>
        <taxon>Agaricomycetes</taxon>
        <taxon>Cantharellales</taxon>
        <taxon>Ceratobasidiaceae</taxon>
        <taxon>Rhizoctonia</taxon>
    </lineage>
</organism>
<evidence type="ECO:0000259" key="1">
    <source>
        <dbReference type="Pfam" id="PF00646"/>
    </source>
</evidence>
<proteinExistence type="predicted"/>
<dbReference type="InterPro" id="IPR001810">
    <property type="entry name" value="F-box_dom"/>
</dbReference>
<dbReference type="EMBL" id="CYGV01001256">
    <property type="protein sequence ID" value="CUA71693.1"/>
    <property type="molecule type" value="Genomic_DNA"/>
</dbReference>
<evidence type="ECO:0000313" key="3">
    <source>
        <dbReference type="Proteomes" id="UP000044841"/>
    </source>
</evidence>
<name>A0A0K6FZZ9_9AGAM</name>
<dbReference type="AlphaFoldDB" id="A0A0K6FZZ9"/>
<dbReference type="Proteomes" id="UP000044841">
    <property type="component" value="Unassembled WGS sequence"/>
</dbReference>
<evidence type="ECO:0000313" key="2">
    <source>
        <dbReference type="EMBL" id="CUA71693.1"/>
    </source>
</evidence>
<feature type="domain" description="F-box" evidence="1">
    <location>
        <begin position="405"/>
        <end position="436"/>
    </location>
</feature>
<dbReference type="SUPFAM" id="SSF81383">
    <property type="entry name" value="F-box domain"/>
    <property type="match status" value="1"/>
</dbReference>
<reference evidence="2 3" key="1">
    <citation type="submission" date="2015-07" db="EMBL/GenBank/DDBJ databases">
        <authorList>
            <person name="Noorani M."/>
        </authorList>
    </citation>
    <scope>NUCLEOTIDE SEQUENCE [LARGE SCALE GENOMIC DNA]</scope>
    <source>
        <strain evidence="2">BBA 69670</strain>
    </source>
</reference>
<sequence>MGTRGYFAYRYKRKYYLQYLSCDAYPYALGHGPRLAAMVPRDPSALKDWVADRIRMLENAETIDDEVVHPDDGVGADDLGFNVTYDLAWMFTNYEINWTYVIDLDNLAFTINGTTHLRLDNMPPELDDYSYKDSSYPVPQKYLCPKVDLWPAPNFDNKKRQQEYEALQPIVVPATGWGAPTWDELTVSRRFSIETTHYFLRETSRRFNYAYAPFIRREIGKFCWNMLCSSVPALPIFQEDDLKGLNLPFRILSCGENDWLNNVGAYVRMYSLENGKPYKFLDKDYMYCWIRGCLITFCTHLDDPIYVVHEVEKMAQRMRHDRHSESVGIILSSQQELVVVALDGSTARHSPVLDIRTTPHGKSPGRATDGRLLLTYLLSPPLTVSPLPWRIRPHQPPTVSSRIGLPPEVLQIIIDYLDIWTYISMCRVSRSIRSVCVANPRVGSYTILHRVSGSMSIFATRSTTGEPKKIKLQWKTDEGRWGKWTFREVSPEEFDTFKQEKKGGR</sequence>
<gene>
    <name evidence="2" type="ORF">RSOLAG22IIIB_04739</name>
</gene>
<dbReference type="Pfam" id="PF00646">
    <property type="entry name" value="F-box"/>
    <property type="match status" value="1"/>
</dbReference>
<accession>A0A0K6FZZ9</accession>
<dbReference type="CDD" id="cd09917">
    <property type="entry name" value="F-box_SF"/>
    <property type="match status" value="1"/>
</dbReference>
<dbReference type="InterPro" id="IPR036047">
    <property type="entry name" value="F-box-like_dom_sf"/>
</dbReference>